<gene>
    <name evidence="5" type="ORF">AXG93_392s1430</name>
</gene>
<keyword evidence="6" id="KW-1185">Reference proteome</keyword>
<organism evidence="5 6">
    <name type="scientific">Marchantia polymorpha subsp. ruderalis</name>
    <dbReference type="NCBI Taxonomy" id="1480154"/>
    <lineage>
        <taxon>Eukaryota</taxon>
        <taxon>Viridiplantae</taxon>
        <taxon>Streptophyta</taxon>
        <taxon>Embryophyta</taxon>
        <taxon>Marchantiophyta</taxon>
        <taxon>Marchantiopsida</taxon>
        <taxon>Marchantiidae</taxon>
        <taxon>Marchantiales</taxon>
        <taxon>Marchantiaceae</taxon>
        <taxon>Marchantia</taxon>
    </lineage>
</organism>
<name>A0A176WR36_MARPO</name>
<proteinExistence type="predicted"/>
<accession>A0A176WR36</accession>
<evidence type="ECO:0000259" key="4">
    <source>
        <dbReference type="PROSITE" id="PS51050"/>
    </source>
</evidence>
<dbReference type="PROSITE" id="PS51050">
    <property type="entry name" value="ZF_CW"/>
    <property type="match status" value="1"/>
</dbReference>
<keyword evidence="3" id="KW-0862">Zinc</keyword>
<keyword evidence="2" id="KW-0863">Zinc-finger</keyword>
<dbReference type="AlphaFoldDB" id="A0A176WR36"/>
<dbReference type="EMBL" id="LVLJ01000203">
    <property type="protein sequence ID" value="OAE35294.1"/>
    <property type="molecule type" value="Genomic_DNA"/>
</dbReference>
<dbReference type="PANTHER" id="PTHR46524">
    <property type="entry name" value="CW-TYPE ZINC FINGER"/>
    <property type="match status" value="1"/>
</dbReference>
<dbReference type="Proteomes" id="UP000077202">
    <property type="component" value="Unassembled WGS sequence"/>
</dbReference>
<sequence length="598" mass="66514">MTCFENSYSPDVFTLSLYTRMFTAFRKASSVAIARGDHITLQGIYQGSDGVKAIKIAGSVSCKVGRNMEQVLGLRSSPSKETGLGEEQKHSVQLSPKPYDDWVECTKCKKWRLCMPHITVDDLPEDWQCREMAWLPGLNHCKYSEEETSAAVYMLLGWPASSDAGNLNGTREASEPPSALSPTCKSPLSVSPLIRKEVKGLARRIGVISGNRELTAKKIKTVSASSETILAKKKSETSIPESGKSRVVGLQKCSKMVGLQGRNKKILKRVHGTDKWQLLRPDTFGDSTVSFKEKERLQVLGESDPKEQHRFEISKDDHNLHSGGDVDHKDVKHSQVMLISPKRGYTYQFSRPKEGGVENILKKEEASFFIMNAQMEAHALKDAADGLKRMSGDKDEIAVADLYLHAGMKFLLSSRYQEEVCDGSKGEETVTKSYSEAAKIMDECCRRYEKIPDHGRAALAQIVAGLARMRMTTVTLESSNSNLESLKEAELSFRQANEDVERQKDSDACNSILPSQLHSAYTNFISTSANMYPMLESLKKARQALAMASAEAASKDNPHQQQGILEVRKVCSLAMWDDNFERLVSQVYIALLAFGKDR</sequence>
<keyword evidence="1" id="KW-0479">Metal-binding</keyword>
<evidence type="ECO:0000256" key="3">
    <source>
        <dbReference type="ARBA" id="ARBA00022833"/>
    </source>
</evidence>
<dbReference type="GO" id="GO:0008270">
    <property type="term" value="F:zinc ion binding"/>
    <property type="evidence" value="ECO:0007669"/>
    <property type="project" value="UniProtKB-KW"/>
</dbReference>
<dbReference type="InterPro" id="IPR011124">
    <property type="entry name" value="Znf_CW"/>
</dbReference>
<evidence type="ECO:0000256" key="2">
    <source>
        <dbReference type="ARBA" id="ARBA00022771"/>
    </source>
</evidence>
<dbReference type="Pfam" id="PF24756">
    <property type="entry name" value="THD_CWZF3-5-7"/>
    <property type="match status" value="1"/>
</dbReference>
<dbReference type="InterPro" id="IPR056406">
    <property type="entry name" value="THD_CWZF3/5/7"/>
</dbReference>
<evidence type="ECO:0000313" key="6">
    <source>
        <dbReference type="Proteomes" id="UP000077202"/>
    </source>
</evidence>
<evidence type="ECO:0000313" key="5">
    <source>
        <dbReference type="EMBL" id="OAE35294.1"/>
    </source>
</evidence>
<protein>
    <recommendedName>
        <fullName evidence="4">CW-type domain-containing protein</fullName>
    </recommendedName>
</protein>
<evidence type="ECO:0000256" key="1">
    <source>
        <dbReference type="ARBA" id="ARBA00022723"/>
    </source>
</evidence>
<dbReference type="Gene3D" id="3.30.40.100">
    <property type="match status" value="1"/>
</dbReference>
<reference evidence="5" key="1">
    <citation type="submission" date="2016-03" db="EMBL/GenBank/DDBJ databases">
        <title>Mechanisms controlling the formation of the plant cell surface in tip-growing cells are functionally conserved among land plants.</title>
        <authorList>
            <person name="Honkanen S."/>
            <person name="Jones V.A."/>
            <person name="Morieri G."/>
            <person name="Champion C."/>
            <person name="Hetherington A.J."/>
            <person name="Kelly S."/>
            <person name="Saint-Marcoux D."/>
            <person name="Proust H."/>
            <person name="Prescott H."/>
            <person name="Dolan L."/>
        </authorList>
    </citation>
    <scope>NUCLEOTIDE SEQUENCE [LARGE SCALE GENOMIC DNA]</scope>
    <source>
        <tissue evidence="5">Whole gametophyte</tissue>
    </source>
</reference>
<dbReference type="InterPro" id="IPR055300">
    <property type="entry name" value="CWZF3/5/7"/>
</dbReference>
<feature type="domain" description="CW-type" evidence="4">
    <location>
        <begin position="96"/>
        <end position="149"/>
    </location>
</feature>
<dbReference type="PANTHER" id="PTHR46524:SF7">
    <property type="entry name" value="CW-TYPE ZINC FINGER"/>
    <property type="match status" value="1"/>
</dbReference>
<dbReference type="Pfam" id="PF07496">
    <property type="entry name" value="zf-CW"/>
    <property type="match status" value="1"/>
</dbReference>
<comment type="caution">
    <text evidence="5">The sequence shown here is derived from an EMBL/GenBank/DDBJ whole genome shotgun (WGS) entry which is preliminary data.</text>
</comment>